<dbReference type="PANTHER" id="PTHR11070:SF2">
    <property type="entry name" value="ATP-DEPENDENT DNA HELICASE SRS2"/>
    <property type="match status" value="1"/>
</dbReference>
<accession>A0A1N6NR42</accession>
<evidence type="ECO:0000313" key="3">
    <source>
        <dbReference type="EMBL" id="SIP94618.1"/>
    </source>
</evidence>
<dbReference type="GO" id="GO:0003677">
    <property type="term" value="F:DNA binding"/>
    <property type="evidence" value="ECO:0007669"/>
    <property type="project" value="InterPro"/>
</dbReference>
<dbReference type="Gene3D" id="3.40.50.300">
    <property type="entry name" value="P-loop containing nucleotide triphosphate hydrolases"/>
    <property type="match status" value="2"/>
</dbReference>
<name>A0A1N6NR42_AQUAC</name>
<reference evidence="3 4" key="1">
    <citation type="submission" date="2017-01" db="EMBL/GenBank/DDBJ databases">
        <authorList>
            <person name="Mah S.A."/>
            <person name="Swanson W.J."/>
            <person name="Moy G.W."/>
            <person name="Vacquier V.D."/>
        </authorList>
    </citation>
    <scope>NUCLEOTIDE SEQUENCE [LARGE SCALE GENOMIC DNA]</scope>
    <source>
        <strain evidence="3 4">RU36E</strain>
    </source>
</reference>
<organism evidence="3 4">
    <name type="scientific">Aquipseudomonas alcaligenes</name>
    <name type="common">Pseudomonas alcaligenes</name>
    <dbReference type="NCBI Taxonomy" id="43263"/>
    <lineage>
        <taxon>Bacteria</taxon>
        <taxon>Pseudomonadati</taxon>
        <taxon>Pseudomonadota</taxon>
        <taxon>Gammaproteobacteria</taxon>
        <taxon>Pseudomonadales</taxon>
        <taxon>Pseudomonadaceae</taxon>
        <taxon>Aquipseudomonas</taxon>
    </lineage>
</organism>
<dbReference type="Proteomes" id="UP000185841">
    <property type="component" value="Unassembled WGS sequence"/>
</dbReference>
<feature type="domain" description="UvrD-like helicase C-terminal" evidence="2">
    <location>
        <begin position="578"/>
        <end position="626"/>
    </location>
</feature>
<proteinExistence type="predicted"/>
<evidence type="ECO:0000259" key="2">
    <source>
        <dbReference type="Pfam" id="PF13538"/>
    </source>
</evidence>
<keyword evidence="3" id="KW-0378">Hydrolase</keyword>
<gene>
    <name evidence="3" type="ORF">SAMN05878282_101488</name>
</gene>
<dbReference type="RefSeq" id="WP_021700074.1">
    <property type="nucleotide sequence ID" value="NZ_FTMP01000001.1"/>
</dbReference>
<dbReference type="GO" id="GO:0005524">
    <property type="term" value="F:ATP binding"/>
    <property type="evidence" value="ECO:0007669"/>
    <property type="project" value="InterPro"/>
</dbReference>
<evidence type="ECO:0000256" key="1">
    <source>
        <dbReference type="ARBA" id="ARBA00034923"/>
    </source>
</evidence>
<dbReference type="InterPro" id="IPR027785">
    <property type="entry name" value="UvrD-like_helicase_C"/>
</dbReference>
<keyword evidence="3" id="KW-0067">ATP-binding</keyword>
<dbReference type="GO" id="GO:0000725">
    <property type="term" value="P:recombinational repair"/>
    <property type="evidence" value="ECO:0007669"/>
    <property type="project" value="TreeGrafter"/>
</dbReference>
<dbReference type="SUPFAM" id="SSF52540">
    <property type="entry name" value="P-loop containing nucleoside triphosphate hydrolases"/>
    <property type="match status" value="1"/>
</dbReference>
<dbReference type="PANTHER" id="PTHR11070">
    <property type="entry name" value="UVRD / RECB / PCRA DNA HELICASE FAMILY MEMBER"/>
    <property type="match status" value="1"/>
</dbReference>
<keyword evidence="3" id="KW-0547">Nucleotide-binding</keyword>
<dbReference type="InterPro" id="IPR027417">
    <property type="entry name" value="P-loop_NTPase"/>
</dbReference>
<dbReference type="GO" id="GO:0043138">
    <property type="term" value="F:3'-5' DNA helicase activity"/>
    <property type="evidence" value="ECO:0007669"/>
    <property type="project" value="TreeGrafter"/>
</dbReference>
<dbReference type="Pfam" id="PF13538">
    <property type="entry name" value="UvrD_C_2"/>
    <property type="match status" value="1"/>
</dbReference>
<dbReference type="AlphaFoldDB" id="A0A1N6NR42"/>
<dbReference type="InterPro" id="IPR000212">
    <property type="entry name" value="DNA_helicase_UvrD/REP"/>
</dbReference>
<keyword evidence="3" id="KW-0347">Helicase</keyword>
<evidence type="ECO:0000313" key="4">
    <source>
        <dbReference type="Proteomes" id="UP000185841"/>
    </source>
</evidence>
<protein>
    <recommendedName>
        <fullName evidence="1">DNA 3'-5' helicase II</fullName>
    </recommendedName>
</protein>
<dbReference type="EMBL" id="FTMP01000001">
    <property type="protein sequence ID" value="SIP94618.1"/>
    <property type="molecule type" value="Genomic_DNA"/>
</dbReference>
<sequence>MNQTANNLDVVYGEYTDLTQVREFVSGVKDSNCSGTLYIGYPVLSIDDGKIEFDALLVSPSKGVIIFDLYSAGELADYTPAMISTASTGRQEQLYAALFNRLNSFKELRKGRSLVVDISTVTINPLADDIKTEDDFNEISIDLLGDFYESIDESALTPEQEQHLNAAIQRISNLKPQKKRLNITRADSRGAVIKRIEEQIANLDLWQKRGSIEYVNGPQRIRGLAGSGKTVVLALKAAYLHVKRPDWDIAITFNSRALYQQFESLLTRFVYSQVNDEPDWTKLHIMHSWGDSSKPGIYSRIVHEIGSPYRDFSSASRKWTYATAFTGACQEALDALGDRELDLFDMVLIDEAQDLPSPFFKLVYQITKDPKRIIWAYDDLQNLGDTQLPSPKDLFGVDKKGDALVTLKNKEDYPQEDIVLPRCYRTPPESLVVAHGLGFGIYREPVVQMFPQPKIWERLGYKVKDGSLEFGEDVDLIRDPESVPEFFARLLKQDEIIQFKKFSDTSEQYNWVAFEINRLIAEEDLQCSDFLIVIPDTYRSKSISAKMLMALQKQGLAGRIPGVNSSRDSLFSEEMISITHIYRAKGNEAPVVFVIDADYCNQGKELKQKRNILFTAITRSRAWAYVCGTTIAFDGIVAEYDNIVDNGYSLNFEYPNEVDIPQLSSAADAQSLVLEDSDSFAKVRDVLEEVKNVPWEQIPIDIQEVLKGLGPQ</sequence>